<keyword evidence="2" id="KW-1185">Reference proteome</keyword>
<dbReference type="Pfam" id="PF20086">
    <property type="entry name" value="DUF6478"/>
    <property type="match status" value="1"/>
</dbReference>
<dbReference type="InterPro" id="IPR045514">
    <property type="entry name" value="DUF6478"/>
</dbReference>
<gene>
    <name evidence="1" type="ORF">ACFQ3C_09265</name>
</gene>
<dbReference type="Proteomes" id="UP001597151">
    <property type="component" value="Unassembled WGS sequence"/>
</dbReference>
<organism evidence="1 2">
    <name type="scientific">Seohaeicola saemankumensis</name>
    <dbReference type="NCBI Taxonomy" id="481181"/>
    <lineage>
        <taxon>Bacteria</taxon>
        <taxon>Pseudomonadati</taxon>
        <taxon>Pseudomonadota</taxon>
        <taxon>Alphaproteobacteria</taxon>
        <taxon>Rhodobacterales</taxon>
        <taxon>Roseobacteraceae</taxon>
        <taxon>Seohaeicola</taxon>
    </lineage>
</organism>
<accession>A0ABW3TDU0</accession>
<proteinExistence type="predicted"/>
<evidence type="ECO:0000313" key="1">
    <source>
        <dbReference type="EMBL" id="MFD1194857.1"/>
    </source>
</evidence>
<evidence type="ECO:0000313" key="2">
    <source>
        <dbReference type="Proteomes" id="UP001597151"/>
    </source>
</evidence>
<comment type="caution">
    <text evidence="1">The sequence shown here is derived from an EMBL/GenBank/DDBJ whole genome shotgun (WGS) entry which is preliminary data.</text>
</comment>
<sequence>MKMLGGKALDTIAFAIGRKRWSDAARRAGEADLADLRLQRQRARQLRRHLDDLIHVADSRLALPMIGSNAFRRPHGADWGWRPELWRGPLPVPGFASVQSKSMLGDEVTLFHDCERSELTLRQIRNRREKDLAPFGLRMDVFRFDGSFLSLAVDLPGDAVAGLKRRHLIRMNTIVEMEKPLEIFARLNIRHGPNTEQIVRELPLTEEDNMVEFDLAYSSMNEKRVEKAWVDLIFEGPRMNQVILRDLTFSRRPRAEL</sequence>
<reference evidence="2" key="1">
    <citation type="journal article" date="2019" name="Int. J. Syst. Evol. Microbiol.">
        <title>The Global Catalogue of Microorganisms (GCM) 10K type strain sequencing project: providing services to taxonomists for standard genome sequencing and annotation.</title>
        <authorList>
            <consortium name="The Broad Institute Genomics Platform"/>
            <consortium name="The Broad Institute Genome Sequencing Center for Infectious Disease"/>
            <person name="Wu L."/>
            <person name="Ma J."/>
        </authorList>
    </citation>
    <scope>NUCLEOTIDE SEQUENCE [LARGE SCALE GENOMIC DNA]</scope>
    <source>
        <strain evidence="2">CCUG 55328</strain>
    </source>
</reference>
<name>A0ABW3TDU0_9RHOB</name>
<protein>
    <submittedName>
        <fullName evidence="1">DUF6478 family protein</fullName>
    </submittedName>
</protein>
<dbReference type="RefSeq" id="WP_380790873.1">
    <property type="nucleotide sequence ID" value="NZ_JBHTKR010000003.1"/>
</dbReference>
<dbReference type="EMBL" id="JBHTKR010000003">
    <property type="protein sequence ID" value="MFD1194857.1"/>
    <property type="molecule type" value="Genomic_DNA"/>
</dbReference>